<accession>A0A1D3JHX0</accession>
<dbReference type="RefSeq" id="XP_028859269.1">
    <property type="nucleotide sequence ID" value="XM_029006677.1"/>
</dbReference>
<gene>
    <name evidence="2" type="primary">PmUG01_00019100</name>
    <name evidence="2" type="ORF">PMUG01_00019100</name>
</gene>
<dbReference type="Proteomes" id="UP000219813">
    <property type="component" value="Unassembled WGS sequence"/>
</dbReference>
<dbReference type="GeneID" id="39865648"/>
<organism evidence="2 3">
    <name type="scientific">Plasmodium malariae</name>
    <dbReference type="NCBI Taxonomy" id="5858"/>
    <lineage>
        <taxon>Eukaryota</taxon>
        <taxon>Sar</taxon>
        <taxon>Alveolata</taxon>
        <taxon>Apicomplexa</taxon>
        <taxon>Aconoidasida</taxon>
        <taxon>Haemosporida</taxon>
        <taxon>Plasmodiidae</taxon>
        <taxon>Plasmodium</taxon>
        <taxon>Plasmodium (Plasmodium)</taxon>
    </lineage>
</organism>
<sequence length="276" mass="32613">MEKSVKLLLFIKIVTFILLCWICYFYSVVFNKHLDESYKLLGEKDIRSYRLLAKFKQNHVSSIIGLKHVIPNNELKDKKITCNNEKGNKVIYEHLHGNSLDNIGFNKLAKNNKSYIFETKKYSHLEKKIFKELDYFDFLTNNRIITNRTYKKITCKKYALRLALPLLGFLFLVIALILDYGFNCGLRKGLFKLLLFSLGRTPLDRFYGYLRDSPVFSFIKNTVGKTGETKDLYIRPFLNIVIYFTSFVILGITIILGIVYYHRKVKKYEKIKYKKR</sequence>
<dbReference type="VEuPathDB" id="PlasmoDB:PmUG01_00019100"/>
<protein>
    <submittedName>
        <fullName evidence="2">Fam-l protein</fullName>
    </submittedName>
</protein>
<name>A0A1D3JHX0_PLAMA</name>
<proteinExistence type="predicted"/>
<dbReference type="KEGG" id="pmal:PMUG01_00019100"/>
<keyword evidence="1" id="KW-1133">Transmembrane helix</keyword>
<evidence type="ECO:0000256" key="1">
    <source>
        <dbReference type="SAM" id="Phobius"/>
    </source>
</evidence>
<dbReference type="EMBL" id="FLRL01000044">
    <property type="protein sequence ID" value="SBT86045.1"/>
    <property type="molecule type" value="Genomic_DNA"/>
</dbReference>
<evidence type="ECO:0000313" key="2">
    <source>
        <dbReference type="EMBL" id="SBT86045.1"/>
    </source>
</evidence>
<reference evidence="2 3" key="1">
    <citation type="submission" date="2016-06" db="EMBL/GenBank/DDBJ databases">
        <authorList>
            <consortium name="Pathogen Informatics"/>
        </authorList>
    </citation>
    <scope>NUCLEOTIDE SEQUENCE [LARGE SCALE GENOMIC DNA]</scope>
</reference>
<feature type="transmembrane region" description="Helical" evidence="1">
    <location>
        <begin position="158"/>
        <end position="178"/>
    </location>
</feature>
<evidence type="ECO:0000313" key="3">
    <source>
        <dbReference type="Proteomes" id="UP000219813"/>
    </source>
</evidence>
<dbReference type="OrthoDB" id="10669034at2759"/>
<dbReference type="AlphaFoldDB" id="A0A1D3JHX0"/>
<dbReference type="Pfam" id="PF12420">
    <property type="entry name" value="DUF3671"/>
    <property type="match status" value="1"/>
</dbReference>
<dbReference type="InterPro" id="IPR022139">
    <property type="entry name" value="Fam-L/Fam-M-like_plasmodium"/>
</dbReference>
<keyword evidence="3" id="KW-1185">Reference proteome</keyword>
<keyword evidence="1" id="KW-0472">Membrane</keyword>
<keyword evidence="1" id="KW-0812">Transmembrane</keyword>
<feature type="transmembrane region" description="Helical" evidence="1">
    <location>
        <begin position="6"/>
        <end position="29"/>
    </location>
</feature>
<feature type="transmembrane region" description="Helical" evidence="1">
    <location>
        <begin position="240"/>
        <end position="261"/>
    </location>
</feature>